<dbReference type="GO" id="GO:0004792">
    <property type="term" value="F:thiosulfate-cyanide sulfurtransferase activity"/>
    <property type="evidence" value="ECO:0007669"/>
    <property type="project" value="TreeGrafter"/>
</dbReference>
<feature type="domain" description="Rhodanese" evidence="3">
    <location>
        <begin position="80"/>
        <end position="165"/>
    </location>
</feature>
<dbReference type="AlphaFoldDB" id="A0A1E5G2I7"/>
<feature type="domain" description="Rhodanese" evidence="3">
    <location>
        <begin position="189"/>
        <end position="281"/>
    </location>
</feature>
<dbReference type="RefSeq" id="WP_069643334.1">
    <property type="nucleotide sequence ID" value="NZ_MIJE01000030.1"/>
</dbReference>
<dbReference type="PANTHER" id="PTHR44086:SF13">
    <property type="entry name" value="THIOSULFATE SULFURTRANSFERASE PSPE"/>
    <property type="match status" value="1"/>
</dbReference>
<sequence length="292" mass="32171">MFTNKSFKALLLALVLALSVTLVACGGGDTTVAPDLEPAPASEAIPAPEPAPEPATEAEPTLALPDTYELTLLEWLELYNTGDYVVVDVRRPDELEELGKFIDSININNDNITESPEIISETLGDLGVDKDSVILVHCAVGGRAGRALEHFLAQGYENTFILRDRVYFTEEGEFRYGLNPTEWDRLYTSGDAAVVVDLRRPDELAEDGMLPDSINLNSADIQDNPAIIAETFESMGIAKTDLVLTHCKAGGRAARSDQFFKDLGYEYSFYLDYALVYPEAGSYEYPDWELPQ</sequence>
<feature type="compositionally biased region" description="Low complexity" evidence="1">
    <location>
        <begin position="36"/>
        <end position="46"/>
    </location>
</feature>
<dbReference type="InterPro" id="IPR001763">
    <property type="entry name" value="Rhodanese-like_dom"/>
</dbReference>
<dbReference type="EMBL" id="MIJE01000030">
    <property type="protein sequence ID" value="OEF96751.1"/>
    <property type="molecule type" value="Genomic_DNA"/>
</dbReference>
<evidence type="ECO:0000313" key="4">
    <source>
        <dbReference type="EMBL" id="OEF96751.1"/>
    </source>
</evidence>
<gene>
    <name evidence="4" type="ORF">BHF68_06675</name>
</gene>
<feature type="region of interest" description="Disordered" evidence="1">
    <location>
        <begin position="34"/>
        <end position="61"/>
    </location>
</feature>
<dbReference type="SUPFAM" id="SSF52821">
    <property type="entry name" value="Rhodanese/Cell cycle control phosphatase"/>
    <property type="match status" value="2"/>
</dbReference>
<proteinExistence type="predicted"/>
<dbReference type="PANTHER" id="PTHR44086">
    <property type="entry name" value="THIOSULFATE SULFURTRANSFERASE RDL2, MITOCHONDRIAL-RELATED"/>
    <property type="match status" value="1"/>
</dbReference>
<organism evidence="4 5">
    <name type="scientific">Desulfuribacillus alkaliarsenatis</name>
    <dbReference type="NCBI Taxonomy" id="766136"/>
    <lineage>
        <taxon>Bacteria</taxon>
        <taxon>Bacillati</taxon>
        <taxon>Bacillota</taxon>
        <taxon>Desulfuribacillia</taxon>
        <taxon>Desulfuribacillales</taxon>
        <taxon>Desulfuribacillaceae</taxon>
        <taxon>Desulfuribacillus</taxon>
    </lineage>
</organism>
<feature type="signal peptide" evidence="2">
    <location>
        <begin position="1"/>
        <end position="24"/>
    </location>
</feature>
<dbReference type="Gene3D" id="3.40.250.10">
    <property type="entry name" value="Rhodanese-like domain"/>
    <property type="match status" value="2"/>
</dbReference>
<dbReference type="CDD" id="cd00158">
    <property type="entry name" value="RHOD"/>
    <property type="match status" value="1"/>
</dbReference>
<dbReference type="Pfam" id="PF00581">
    <property type="entry name" value="Rhodanese"/>
    <property type="match status" value="2"/>
</dbReference>
<reference evidence="4 5" key="1">
    <citation type="submission" date="2016-09" db="EMBL/GenBank/DDBJ databases">
        <title>Draft genome sequence for the type strain of Desulfuribacillus alkaliarsenatis AHT28, an obligately anaerobic, sulfidogenic bacterium isolated from Russian soda lake sediments.</title>
        <authorList>
            <person name="Abin C.A."/>
            <person name="Hollibaugh J.T."/>
        </authorList>
    </citation>
    <scope>NUCLEOTIDE SEQUENCE [LARGE SCALE GENOMIC DNA]</scope>
    <source>
        <strain evidence="4 5">AHT28</strain>
    </source>
</reference>
<dbReference type="InterPro" id="IPR036873">
    <property type="entry name" value="Rhodanese-like_dom_sf"/>
</dbReference>
<feature type="chain" id="PRO_5038923694" description="Rhodanese domain-containing protein" evidence="2">
    <location>
        <begin position="25"/>
        <end position="292"/>
    </location>
</feature>
<protein>
    <recommendedName>
        <fullName evidence="3">Rhodanese domain-containing protein</fullName>
    </recommendedName>
</protein>
<comment type="caution">
    <text evidence="4">The sequence shown here is derived from an EMBL/GenBank/DDBJ whole genome shotgun (WGS) entry which is preliminary data.</text>
</comment>
<keyword evidence="2" id="KW-0732">Signal</keyword>
<dbReference type="PROSITE" id="PS51257">
    <property type="entry name" value="PROKAR_LIPOPROTEIN"/>
    <property type="match status" value="1"/>
</dbReference>
<evidence type="ECO:0000313" key="5">
    <source>
        <dbReference type="Proteomes" id="UP000094296"/>
    </source>
</evidence>
<dbReference type="SMART" id="SM00450">
    <property type="entry name" value="RHOD"/>
    <property type="match status" value="2"/>
</dbReference>
<evidence type="ECO:0000259" key="3">
    <source>
        <dbReference type="PROSITE" id="PS50206"/>
    </source>
</evidence>
<evidence type="ECO:0000256" key="1">
    <source>
        <dbReference type="SAM" id="MobiDB-lite"/>
    </source>
</evidence>
<accession>A0A1E5G2I7</accession>
<dbReference type="PROSITE" id="PS50206">
    <property type="entry name" value="RHODANESE_3"/>
    <property type="match status" value="2"/>
</dbReference>
<dbReference type="OrthoDB" id="9808735at2"/>
<dbReference type="Proteomes" id="UP000094296">
    <property type="component" value="Unassembled WGS sequence"/>
</dbReference>
<evidence type="ECO:0000256" key="2">
    <source>
        <dbReference type="SAM" id="SignalP"/>
    </source>
</evidence>
<name>A0A1E5G2I7_9FIRM</name>
<keyword evidence="5" id="KW-1185">Reference proteome</keyword>
<dbReference type="STRING" id="766136.BHF68_06675"/>